<dbReference type="eggNOG" id="ENOG502S2DC">
    <property type="taxonomic scope" value="Eukaryota"/>
</dbReference>
<evidence type="ECO:0000259" key="2">
    <source>
        <dbReference type="Pfam" id="PF12813"/>
    </source>
</evidence>
<dbReference type="SUPFAM" id="SSF88723">
    <property type="entry name" value="PIN domain-like"/>
    <property type="match status" value="1"/>
</dbReference>
<comment type="caution">
    <text evidence="3">The sequence shown here is derived from an EMBL/GenBank/DDBJ whole genome shotgun (WGS) entry which is preliminary data.</text>
</comment>
<proteinExistence type="inferred from homology"/>
<evidence type="ECO:0000313" key="3">
    <source>
        <dbReference type="EMBL" id="KFX44716.1"/>
    </source>
</evidence>
<dbReference type="AlphaFoldDB" id="A0A093VDB6"/>
<dbReference type="PANTHER" id="PTHR15665">
    <property type="entry name" value="ASTEROID PROTEIN"/>
    <property type="match status" value="1"/>
</dbReference>
<organism evidence="3">
    <name type="scientific">Talaromyces marneffei PM1</name>
    <dbReference type="NCBI Taxonomy" id="1077442"/>
    <lineage>
        <taxon>Eukaryota</taxon>
        <taxon>Fungi</taxon>
        <taxon>Dikarya</taxon>
        <taxon>Ascomycota</taxon>
        <taxon>Pezizomycotina</taxon>
        <taxon>Eurotiomycetes</taxon>
        <taxon>Eurotiomycetidae</taxon>
        <taxon>Eurotiales</taxon>
        <taxon>Trichocomaceae</taxon>
        <taxon>Talaromyces</taxon>
        <taxon>Talaromyces sect. Talaromyces</taxon>
    </lineage>
</organism>
<sequence length="532" mass="60980">MTYLVILQTSGVNILRIYFDGALPLNKRDTRLSRLEASRKQLEIFCLSHREGFKWSPIEQRPALIDPVRFLQDSHTSLKRPLLPGNPFMVSAVVEDLKSRWTHSEMSLYLPRNLIDTYKANNNQYHPWSDITEIITGEADVFCAALASQNPGAAILTSDSDLLLFDIGPESTIIFFDTIRVEDAGNKIVPTELPMTIKAMKYHPPSIADRLGIPALSYLAHELNQSPRSKLAELVRRAKIASDLTPKTSAYVSFLEEYDLQNFLQYDPSEAHALQNLDTRISELFVQCLWTNNNFQDQRQALHIYLPFLVEDHSRKCAWAESVEFRRLAYSLLNLNGALTTGSRLTAVIECVRRGRRLCLDNIDLYSIGEVVERESASLLDGLESFQRQYHLRHQHANYGSPLFWRTYALYEIHRDWFTTNNQPSPFKNHVALKSFLGLSRGTEYDTFDNETIEWDDIHSLAQLQAVLYSLRMVYQILQGLAQDQRGGSLARLCDILAQLPSLQVLMRSFHEVRRELYGFEPTLVTDTRCSS</sequence>
<gene>
    <name evidence="3" type="ORF">GQ26_0271350</name>
</gene>
<dbReference type="InterPro" id="IPR039436">
    <property type="entry name" value="Asteroid_dom"/>
</dbReference>
<reference evidence="3" key="1">
    <citation type="journal article" date="2014" name="PLoS Genet.">
        <title>Signature Gene Expression Reveals Novel Clues to the Molecular Mechanisms of Dimorphic Transition in Penicillium marneffei.</title>
        <authorList>
            <person name="Yang E."/>
            <person name="Wang G."/>
            <person name="Cai J."/>
            <person name="Woo P.C."/>
            <person name="Lau S.K."/>
            <person name="Yuen K.-Y."/>
            <person name="Chow W.-N."/>
            <person name="Lin X."/>
        </authorList>
    </citation>
    <scope>NUCLEOTIDE SEQUENCE [LARGE SCALE GENOMIC DNA]</scope>
    <source>
        <strain evidence="3">PM1</strain>
    </source>
</reference>
<accession>A0A093VDB6</accession>
<protein>
    <recommendedName>
        <fullName evidence="2">Asteroid domain-containing protein</fullName>
    </recommendedName>
</protein>
<feature type="domain" description="Asteroid" evidence="2">
    <location>
        <begin position="86"/>
        <end position="365"/>
    </location>
</feature>
<comment type="similarity">
    <text evidence="1">Belongs to the asteroid family.</text>
</comment>
<dbReference type="Pfam" id="PF12813">
    <property type="entry name" value="XPG_I_2"/>
    <property type="match status" value="1"/>
</dbReference>
<dbReference type="Gene3D" id="3.40.50.1010">
    <property type="entry name" value="5'-nuclease"/>
    <property type="match status" value="1"/>
</dbReference>
<evidence type="ECO:0000256" key="1">
    <source>
        <dbReference type="ARBA" id="ARBA00007398"/>
    </source>
</evidence>
<dbReference type="PANTHER" id="PTHR15665:SF1">
    <property type="entry name" value="PROTEIN ASTEROID HOMOLOG 1"/>
    <property type="match status" value="1"/>
</dbReference>
<dbReference type="InterPro" id="IPR029060">
    <property type="entry name" value="PIN-like_dom_sf"/>
</dbReference>
<dbReference type="HOGENOM" id="CLU_016461_2_0_1"/>
<dbReference type="EMBL" id="JPOX01000027">
    <property type="protein sequence ID" value="KFX44716.1"/>
    <property type="molecule type" value="Genomic_DNA"/>
</dbReference>
<name>A0A093VDB6_TALMA</name>
<dbReference type="InterPro" id="IPR026832">
    <property type="entry name" value="Asteroid"/>
</dbReference>